<dbReference type="PANTHER" id="PTHR38772">
    <property type="match status" value="1"/>
</dbReference>
<dbReference type="GO" id="GO:0003690">
    <property type="term" value="F:double-stranded DNA binding"/>
    <property type="evidence" value="ECO:0007669"/>
    <property type="project" value="TreeGrafter"/>
</dbReference>
<evidence type="ECO:0000256" key="3">
    <source>
        <dbReference type="ARBA" id="ARBA00022490"/>
    </source>
</evidence>
<dbReference type="GO" id="GO:0043590">
    <property type="term" value="C:bacterial nucleoid"/>
    <property type="evidence" value="ECO:0007669"/>
    <property type="project" value="TreeGrafter"/>
</dbReference>
<dbReference type="AlphaFoldDB" id="A0A432D098"/>
<dbReference type="InterPro" id="IPR007358">
    <property type="entry name" value="Nucleoid_associated_NdpA"/>
</dbReference>
<dbReference type="Proteomes" id="UP000268973">
    <property type="component" value="Unassembled WGS sequence"/>
</dbReference>
<organism evidence="4 5">
    <name type="scientific">Vibrio aquaticus</name>
    <dbReference type="NCBI Taxonomy" id="2496559"/>
    <lineage>
        <taxon>Bacteria</taxon>
        <taxon>Pseudomonadati</taxon>
        <taxon>Pseudomonadota</taxon>
        <taxon>Gammaproteobacteria</taxon>
        <taxon>Vibrionales</taxon>
        <taxon>Vibrionaceae</taxon>
        <taxon>Vibrio</taxon>
    </lineage>
</organism>
<sequence length="341" mass="39099">MEILNVILHNVIKKENNTKVDLDDRKTENAINDSANMLSKGINEKFNSTGLNTGHFAKAENSDDPTPHFESLLSKYFVESKFDDFVAFSVAAARCLQKQLQGAPKAKGGHIWFNHYIHQGQHFLSVVLLRQKSVMRIDELELAQFDSVDLDKLHMAARINLSKWSDENEQSARYISFKIGKEAKKVTDYFAKFIGCEEFTESRDDTRALVKCVKAYCEHHEFEDDKTEIVKAAVHEQISEWSAENSAIKLDSLSTYLDTKYLQEDDEKDWLLAISQGELYGLNNEITPDKTELNRLKRYVGKNKDLSISFSSDLLNKSVFYKKGELTIKKIPENLEAQLER</sequence>
<comment type="caution">
    <text evidence="4">The sequence shown here is derived from an EMBL/GenBank/DDBJ whole genome shotgun (WGS) entry which is preliminary data.</text>
</comment>
<dbReference type="Pfam" id="PF04245">
    <property type="entry name" value="NA37"/>
    <property type="match status" value="1"/>
</dbReference>
<comment type="subcellular location">
    <subcellularLocation>
        <location evidence="1">Cytoplasm</location>
        <location evidence="1">Nucleoid</location>
    </subcellularLocation>
</comment>
<gene>
    <name evidence="4" type="ORF">EJ063_00805</name>
</gene>
<proteinExistence type="inferred from homology"/>
<dbReference type="RefSeq" id="WP_126572108.1">
    <property type="nucleotide sequence ID" value="NZ_RXZH01000001.1"/>
</dbReference>
<protein>
    <submittedName>
        <fullName evidence="4">Nucleoid-associated protein NdpA</fullName>
    </submittedName>
</protein>
<dbReference type="OrthoDB" id="9131762at2"/>
<dbReference type="EMBL" id="RXZH01000001">
    <property type="protein sequence ID" value="RTZ17352.1"/>
    <property type="molecule type" value="Genomic_DNA"/>
</dbReference>
<comment type="similarity">
    <text evidence="2">Belongs to the YejK family.</text>
</comment>
<evidence type="ECO:0000313" key="5">
    <source>
        <dbReference type="Proteomes" id="UP000268973"/>
    </source>
</evidence>
<keyword evidence="3" id="KW-0963">Cytoplasm</keyword>
<accession>A0A432D098</accession>
<reference evidence="4 5" key="1">
    <citation type="submission" date="2018-12" db="EMBL/GenBank/DDBJ databases">
        <title>Vibrio sp. isolated from China Sea.</title>
        <authorList>
            <person name="Li Y."/>
        </authorList>
    </citation>
    <scope>NUCLEOTIDE SEQUENCE [LARGE SCALE GENOMIC DNA]</scope>
    <source>
        <strain evidence="4 5">BEI207</strain>
    </source>
</reference>
<evidence type="ECO:0000256" key="1">
    <source>
        <dbReference type="ARBA" id="ARBA00004453"/>
    </source>
</evidence>
<evidence type="ECO:0000313" key="4">
    <source>
        <dbReference type="EMBL" id="RTZ17352.1"/>
    </source>
</evidence>
<name>A0A432D098_9VIBR</name>
<dbReference type="PANTHER" id="PTHR38772:SF1">
    <property type="entry name" value="NUCLEOID-ASSOCIATED PROTEIN YEJK"/>
    <property type="match status" value="1"/>
</dbReference>
<keyword evidence="5" id="KW-1185">Reference proteome</keyword>
<dbReference type="GO" id="GO:0003727">
    <property type="term" value="F:single-stranded RNA binding"/>
    <property type="evidence" value="ECO:0007669"/>
    <property type="project" value="TreeGrafter"/>
</dbReference>
<evidence type="ECO:0000256" key="2">
    <source>
        <dbReference type="ARBA" id="ARBA00009035"/>
    </source>
</evidence>